<accession>A0AAN6WZ51</accession>
<keyword evidence="3" id="KW-1185">Reference proteome</keyword>
<evidence type="ECO:0000313" key="2">
    <source>
        <dbReference type="EMBL" id="KAK4190874.1"/>
    </source>
</evidence>
<reference evidence="2" key="2">
    <citation type="submission" date="2023-05" db="EMBL/GenBank/DDBJ databases">
        <authorList>
            <consortium name="Lawrence Berkeley National Laboratory"/>
            <person name="Steindorff A."/>
            <person name="Hensen N."/>
            <person name="Bonometti L."/>
            <person name="Westerberg I."/>
            <person name="Brannstrom I.O."/>
            <person name="Guillou S."/>
            <person name="Cros-Aarteil S."/>
            <person name="Calhoun S."/>
            <person name="Haridas S."/>
            <person name="Kuo A."/>
            <person name="Mondo S."/>
            <person name="Pangilinan J."/>
            <person name="Riley R."/>
            <person name="Labutti K."/>
            <person name="Andreopoulos B."/>
            <person name="Lipzen A."/>
            <person name="Chen C."/>
            <person name="Yanf M."/>
            <person name="Daum C."/>
            <person name="Ng V."/>
            <person name="Clum A."/>
            <person name="Ohm R."/>
            <person name="Martin F."/>
            <person name="Silar P."/>
            <person name="Natvig D."/>
            <person name="Lalanne C."/>
            <person name="Gautier V."/>
            <person name="Ament-Velasquez S.L."/>
            <person name="Kruys A."/>
            <person name="Hutchinson M.I."/>
            <person name="Powell A.J."/>
            <person name="Barry K."/>
            <person name="Miller A.N."/>
            <person name="Grigoriev I.V."/>
            <person name="Debuchy R."/>
            <person name="Gladieux P."/>
            <person name="Thoren M.H."/>
            <person name="Johannesson H."/>
        </authorList>
    </citation>
    <scope>NUCLEOTIDE SEQUENCE</scope>
    <source>
        <strain evidence="2">PSN309</strain>
    </source>
</reference>
<keyword evidence="1" id="KW-1133">Transmembrane helix</keyword>
<gene>
    <name evidence="2" type="ORF">QBC35DRAFT_448801</name>
</gene>
<reference evidence="2" key="1">
    <citation type="journal article" date="2023" name="Mol. Phylogenet. Evol.">
        <title>Genome-scale phylogeny and comparative genomics of the fungal order Sordariales.</title>
        <authorList>
            <person name="Hensen N."/>
            <person name="Bonometti L."/>
            <person name="Westerberg I."/>
            <person name="Brannstrom I.O."/>
            <person name="Guillou S."/>
            <person name="Cros-Aarteil S."/>
            <person name="Calhoun S."/>
            <person name="Haridas S."/>
            <person name="Kuo A."/>
            <person name="Mondo S."/>
            <person name="Pangilinan J."/>
            <person name="Riley R."/>
            <person name="LaButti K."/>
            <person name="Andreopoulos B."/>
            <person name="Lipzen A."/>
            <person name="Chen C."/>
            <person name="Yan M."/>
            <person name="Daum C."/>
            <person name="Ng V."/>
            <person name="Clum A."/>
            <person name="Steindorff A."/>
            <person name="Ohm R.A."/>
            <person name="Martin F."/>
            <person name="Silar P."/>
            <person name="Natvig D.O."/>
            <person name="Lalanne C."/>
            <person name="Gautier V."/>
            <person name="Ament-Velasquez S.L."/>
            <person name="Kruys A."/>
            <person name="Hutchinson M.I."/>
            <person name="Powell A.J."/>
            <person name="Barry K."/>
            <person name="Miller A.N."/>
            <person name="Grigoriev I.V."/>
            <person name="Debuchy R."/>
            <person name="Gladieux P."/>
            <person name="Hiltunen Thoren M."/>
            <person name="Johannesson H."/>
        </authorList>
    </citation>
    <scope>NUCLEOTIDE SEQUENCE</scope>
    <source>
        <strain evidence="2">PSN309</strain>
    </source>
</reference>
<proteinExistence type="predicted"/>
<organism evidence="2 3">
    <name type="scientific">Podospora australis</name>
    <dbReference type="NCBI Taxonomy" id="1536484"/>
    <lineage>
        <taxon>Eukaryota</taxon>
        <taxon>Fungi</taxon>
        <taxon>Dikarya</taxon>
        <taxon>Ascomycota</taxon>
        <taxon>Pezizomycotina</taxon>
        <taxon>Sordariomycetes</taxon>
        <taxon>Sordariomycetidae</taxon>
        <taxon>Sordariales</taxon>
        <taxon>Podosporaceae</taxon>
        <taxon>Podospora</taxon>
    </lineage>
</organism>
<keyword evidence="1" id="KW-0812">Transmembrane</keyword>
<comment type="caution">
    <text evidence="2">The sequence shown here is derived from an EMBL/GenBank/DDBJ whole genome shotgun (WGS) entry which is preliminary data.</text>
</comment>
<evidence type="ECO:0000256" key="1">
    <source>
        <dbReference type="SAM" id="Phobius"/>
    </source>
</evidence>
<protein>
    <submittedName>
        <fullName evidence="2">Uncharacterized protein</fullName>
    </submittedName>
</protein>
<dbReference type="AlphaFoldDB" id="A0AAN6WZ51"/>
<name>A0AAN6WZ51_9PEZI</name>
<keyword evidence="1" id="KW-0472">Membrane</keyword>
<evidence type="ECO:0000313" key="3">
    <source>
        <dbReference type="Proteomes" id="UP001302126"/>
    </source>
</evidence>
<sequence>MKMETKGSDDKYKTTLITFPFPLILILILIPSLTESRPKKFKREIPEMKILLPLLALAAVATALPERADHDLKVWLGNPRNVIPAGKEARSASAAPDPEEEMESWPILDARIDSHEKEKRTANLSPMNNPREGLFPRACTSDSKCPCASNARTGLWCGYCTSPVEALPECRSGQACMDKVYQCGPGRDCCTFGRRTSCANRRGPCGG</sequence>
<feature type="transmembrane region" description="Helical" evidence="1">
    <location>
        <begin position="12"/>
        <end position="30"/>
    </location>
</feature>
<dbReference type="EMBL" id="MU864362">
    <property type="protein sequence ID" value="KAK4190874.1"/>
    <property type="molecule type" value="Genomic_DNA"/>
</dbReference>
<dbReference type="Proteomes" id="UP001302126">
    <property type="component" value="Unassembled WGS sequence"/>
</dbReference>